<dbReference type="Proteomes" id="UP000054166">
    <property type="component" value="Unassembled WGS sequence"/>
</dbReference>
<feature type="region of interest" description="Disordered" evidence="6">
    <location>
        <begin position="348"/>
        <end position="381"/>
    </location>
</feature>
<comment type="catalytic activity">
    <reaction evidence="4 5">
        <text>Couples ATP hydrolysis with the unwinding of duplex DNA by translocating in the 3'-5' direction.</text>
        <dbReference type="EC" id="5.6.2.4"/>
    </reaction>
</comment>
<evidence type="ECO:0000256" key="5">
    <source>
        <dbReference type="RuleBase" id="RU364117"/>
    </source>
</evidence>
<dbReference type="GO" id="GO:0005634">
    <property type="term" value="C:nucleus"/>
    <property type="evidence" value="ECO:0007669"/>
    <property type="project" value="UniProtKB-SubCell"/>
</dbReference>
<dbReference type="HOGENOM" id="CLU_001103_12_0_1"/>
<dbReference type="InterPro" id="IPR001650">
    <property type="entry name" value="Helicase_C-like"/>
</dbReference>
<keyword evidence="3 5" id="KW-0347">Helicase</keyword>
<organism evidence="9 10">
    <name type="scientific">Piloderma croceum (strain F 1598)</name>
    <dbReference type="NCBI Taxonomy" id="765440"/>
    <lineage>
        <taxon>Eukaryota</taxon>
        <taxon>Fungi</taxon>
        <taxon>Dikarya</taxon>
        <taxon>Basidiomycota</taxon>
        <taxon>Agaricomycotina</taxon>
        <taxon>Agaricomycetes</taxon>
        <taxon>Agaricomycetidae</taxon>
        <taxon>Atheliales</taxon>
        <taxon>Atheliaceae</taxon>
        <taxon>Piloderma</taxon>
    </lineage>
</organism>
<dbReference type="Pfam" id="PF16124">
    <property type="entry name" value="RecQ_Zn_bind"/>
    <property type="match status" value="1"/>
</dbReference>
<evidence type="ECO:0000256" key="6">
    <source>
        <dbReference type="SAM" id="MobiDB-lite"/>
    </source>
</evidence>
<dbReference type="GO" id="GO:0005737">
    <property type="term" value="C:cytoplasm"/>
    <property type="evidence" value="ECO:0007669"/>
    <property type="project" value="TreeGrafter"/>
</dbReference>
<dbReference type="SUPFAM" id="SSF52540">
    <property type="entry name" value="P-loop containing nucleoside triphosphate hydrolases"/>
    <property type="match status" value="2"/>
</dbReference>
<evidence type="ECO:0000313" key="10">
    <source>
        <dbReference type="Proteomes" id="UP000054166"/>
    </source>
</evidence>
<evidence type="ECO:0000256" key="1">
    <source>
        <dbReference type="ARBA" id="ARBA00005446"/>
    </source>
</evidence>
<dbReference type="GO" id="GO:0043138">
    <property type="term" value="F:3'-5' DNA helicase activity"/>
    <property type="evidence" value="ECO:0007669"/>
    <property type="project" value="UniProtKB-EC"/>
</dbReference>
<reference evidence="10" key="2">
    <citation type="submission" date="2015-01" db="EMBL/GenBank/DDBJ databases">
        <title>Evolutionary Origins and Diversification of the Mycorrhizal Mutualists.</title>
        <authorList>
            <consortium name="DOE Joint Genome Institute"/>
            <consortium name="Mycorrhizal Genomics Consortium"/>
            <person name="Kohler A."/>
            <person name="Kuo A."/>
            <person name="Nagy L.G."/>
            <person name="Floudas D."/>
            <person name="Copeland A."/>
            <person name="Barry K.W."/>
            <person name="Cichocki N."/>
            <person name="Veneault-Fourrey C."/>
            <person name="LaButti K."/>
            <person name="Lindquist E.A."/>
            <person name="Lipzen A."/>
            <person name="Lundell T."/>
            <person name="Morin E."/>
            <person name="Murat C."/>
            <person name="Riley R."/>
            <person name="Ohm R."/>
            <person name="Sun H."/>
            <person name="Tunlid A."/>
            <person name="Henrissat B."/>
            <person name="Grigoriev I.V."/>
            <person name="Hibbett D.S."/>
            <person name="Martin F."/>
        </authorList>
    </citation>
    <scope>NUCLEOTIDE SEQUENCE [LARGE SCALE GENOMIC DNA]</scope>
    <source>
        <strain evidence="10">F 1598</strain>
    </source>
</reference>
<dbReference type="InParanoid" id="A0A0C3BUE9"/>
<dbReference type="GO" id="GO:0005694">
    <property type="term" value="C:chromosome"/>
    <property type="evidence" value="ECO:0007669"/>
    <property type="project" value="TreeGrafter"/>
</dbReference>
<dbReference type="EMBL" id="KN833001">
    <property type="protein sequence ID" value="KIM80982.1"/>
    <property type="molecule type" value="Genomic_DNA"/>
</dbReference>
<keyword evidence="5" id="KW-0067">ATP-binding</keyword>
<evidence type="ECO:0000259" key="8">
    <source>
        <dbReference type="PROSITE" id="PS51194"/>
    </source>
</evidence>
<dbReference type="InterPro" id="IPR027417">
    <property type="entry name" value="P-loop_NTPase"/>
</dbReference>
<evidence type="ECO:0000259" key="7">
    <source>
        <dbReference type="PROSITE" id="PS51192"/>
    </source>
</evidence>
<comment type="subcellular location">
    <subcellularLocation>
        <location evidence="5">Nucleus</location>
    </subcellularLocation>
</comment>
<dbReference type="PROSITE" id="PS51194">
    <property type="entry name" value="HELICASE_CTER"/>
    <property type="match status" value="1"/>
</dbReference>
<protein>
    <recommendedName>
        <fullName evidence="5">ATP-dependent DNA helicase</fullName>
        <ecNumber evidence="5">5.6.2.4</ecNumber>
    </recommendedName>
</protein>
<dbReference type="InterPro" id="IPR032284">
    <property type="entry name" value="RecQ_Zn-bd"/>
</dbReference>
<gene>
    <name evidence="9" type="ORF">PILCRDRAFT_821839</name>
</gene>
<dbReference type="GO" id="GO:0005524">
    <property type="term" value="F:ATP binding"/>
    <property type="evidence" value="ECO:0007669"/>
    <property type="project" value="UniProtKB-KW"/>
</dbReference>
<dbReference type="PROSITE" id="PS51192">
    <property type="entry name" value="HELICASE_ATP_BIND_1"/>
    <property type="match status" value="1"/>
</dbReference>
<comment type="similarity">
    <text evidence="1 5">Belongs to the helicase family. RecQ subfamily.</text>
</comment>
<dbReference type="GO" id="GO:0009378">
    <property type="term" value="F:four-way junction helicase activity"/>
    <property type="evidence" value="ECO:0007669"/>
    <property type="project" value="TreeGrafter"/>
</dbReference>
<feature type="domain" description="Helicase ATP-binding" evidence="7">
    <location>
        <begin position="1"/>
        <end position="79"/>
    </location>
</feature>
<dbReference type="PANTHER" id="PTHR13710:SF152">
    <property type="entry name" value="ATP-DEPENDENT DNA HELICASE Q5"/>
    <property type="match status" value="1"/>
</dbReference>
<dbReference type="GO" id="GO:0016887">
    <property type="term" value="F:ATP hydrolysis activity"/>
    <property type="evidence" value="ECO:0007669"/>
    <property type="project" value="RHEA"/>
</dbReference>
<dbReference type="NCBIfam" id="TIGR00614">
    <property type="entry name" value="recQ_fam"/>
    <property type="match status" value="1"/>
</dbReference>
<dbReference type="Pfam" id="PF00271">
    <property type="entry name" value="Helicase_C"/>
    <property type="match status" value="1"/>
</dbReference>
<keyword evidence="5" id="KW-0539">Nucleus</keyword>
<feature type="domain" description="Helicase C-terminal" evidence="8">
    <location>
        <begin position="110"/>
        <end position="270"/>
    </location>
</feature>
<dbReference type="SMART" id="SM00490">
    <property type="entry name" value="HELICc"/>
    <property type="match status" value="1"/>
</dbReference>
<accession>A0A0C3BUE9</accession>
<dbReference type="STRING" id="765440.A0A0C3BUE9"/>
<comment type="catalytic activity">
    <reaction evidence="5">
        <text>ATP + H2O = ADP + phosphate + H(+)</text>
        <dbReference type="Rhea" id="RHEA:13065"/>
        <dbReference type="ChEBI" id="CHEBI:15377"/>
        <dbReference type="ChEBI" id="CHEBI:15378"/>
        <dbReference type="ChEBI" id="CHEBI:30616"/>
        <dbReference type="ChEBI" id="CHEBI:43474"/>
        <dbReference type="ChEBI" id="CHEBI:456216"/>
    </reaction>
</comment>
<dbReference type="Gene3D" id="3.40.50.300">
    <property type="entry name" value="P-loop containing nucleotide triphosphate hydrolases"/>
    <property type="match status" value="2"/>
</dbReference>
<proteinExistence type="inferred from homology"/>
<sequence length="606" mass="68748">MANFLKLLTQAYEHGELNRLVVDEAHCISEWGHDFRPDYKKLGYFRERFPGVPIMALTATATALVQESIVSSLRMSHEHLFKVVHPFNRANLFYEMRYTGGLGSVSQMLDIYEYIAALHRRRGRPSSGIIYCRAKVTCDELSAYLRGKGLNAKPYHRGIAAMTLDKTLKEWEIGGNGEGVDVVCATIAFGMGIDKSDVRYIIHYDLPKSFEGYYQETGRAGRDGSPSKCVLYYSREDAIWIKKLISDSHSRRLHIADNNEGPVPSQRSVDSLNALINFAETTEICRHVSICRYFGEPIDIKDIALVKRYCNNMCDVCKYPDKTRRRKNRLSSIENVSSQTAILQQQAMDDDGNGYPRPRNNHQPASNPGRMANRSNGSGQLGAIKRSSFALNDRDGVTKKVKSDTGLPMKLITKEYSSAPSLRKPFKMPLKVHLRGAPQDLVPEERQPDAVSENPHHFHSSPSIKWPDDVMNVTLEVPFSQKIPMTVRHEASQSIRRALQKVFMSHNSDEVWTRIKDSPLSEDTRNDILSEVAQWLEFSAHSMSMTTDGYKERTKRKVDTIKQLKKPDMWLDGYGHDEDMQDILDLLSIIQRLCRAGRKTGGLDLS</sequence>
<evidence type="ECO:0000256" key="2">
    <source>
        <dbReference type="ARBA" id="ARBA00022801"/>
    </source>
</evidence>
<evidence type="ECO:0000256" key="3">
    <source>
        <dbReference type="ARBA" id="ARBA00022806"/>
    </source>
</evidence>
<evidence type="ECO:0000313" key="9">
    <source>
        <dbReference type="EMBL" id="KIM80982.1"/>
    </source>
</evidence>
<dbReference type="OrthoDB" id="10261556at2759"/>
<dbReference type="InterPro" id="IPR004589">
    <property type="entry name" value="DNA_helicase_ATP-dep_RecQ"/>
</dbReference>
<dbReference type="AlphaFoldDB" id="A0A0C3BUE9"/>
<keyword evidence="5" id="KW-0547">Nucleotide-binding</keyword>
<reference evidence="9 10" key="1">
    <citation type="submission" date="2014-04" db="EMBL/GenBank/DDBJ databases">
        <authorList>
            <consortium name="DOE Joint Genome Institute"/>
            <person name="Kuo A."/>
            <person name="Tarkka M."/>
            <person name="Buscot F."/>
            <person name="Kohler A."/>
            <person name="Nagy L.G."/>
            <person name="Floudas D."/>
            <person name="Copeland A."/>
            <person name="Barry K.W."/>
            <person name="Cichocki N."/>
            <person name="Veneault-Fourrey C."/>
            <person name="LaButti K."/>
            <person name="Lindquist E.A."/>
            <person name="Lipzen A."/>
            <person name="Lundell T."/>
            <person name="Morin E."/>
            <person name="Murat C."/>
            <person name="Sun H."/>
            <person name="Tunlid A."/>
            <person name="Henrissat B."/>
            <person name="Grigoriev I.V."/>
            <person name="Hibbett D.S."/>
            <person name="Martin F."/>
            <person name="Nordberg H.P."/>
            <person name="Cantor M.N."/>
            <person name="Hua S.X."/>
        </authorList>
    </citation>
    <scope>NUCLEOTIDE SEQUENCE [LARGE SCALE GENOMIC DNA]</scope>
    <source>
        <strain evidence="9 10">F 1598</strain>
    </source>
</reference>
<dbReference type="PANTHER" id="PTHR13710">
    <property type="entry name" value="DNA HELICASE RECQ FAMILY MEMBER"/>
    <property type="match status" value="1"/>
</dbReference>
<dbReference type="EC" id="5.6.2.4" evidence="5"/>
<keyword evidence="2 5" id="KW-0378">Hydrolase</keyword>
<dbReference type="GO" id="GO:0000724">
    <property type="term" value="P:double-strand break repair via homologous recombination"/>
    <property type="evidence" value="ECO:0007669"/>
    <property type="project" value="TreeGrafter"/>
</dbReference>
<name>A0A0C3BUE9_PILCF</name>
<evidence type="ECO:0000256" key="4">
    <source>
        <dbReference type="ARBA" id="ARBA00034617"/>
    </source>
</evidence>
<dbReference type="InterPro" id="IPR014001">
    <property type="entry name" value="Helicase_ATP-bd"/>
</dbReference>
<keyword evidence="10" id="KW-1185">Reference proteome</keyword>